<feature type="transmembrane region" description="Helical" evidence="1">
    <location>
        <begin position="67"/>
        <end position="86"/>
    </location>
</feature>
<keyword evidence="1" id="KW-1133">Transmembrane helix</keyword>
<feature type="transmembrane region" description="Helical" evidence="1">
    <location>
        <begin position="35"/>
        <end position="55"/>
    </location>
</feature>
<dbReference type="RefSeq" id="WP_308717229.1">
    <property type="nucleotide sequence ID" value="NZ_JAVHUY010000049.1"/>
</dbReference>
<keyword evidence="1" id="KW-0812">Transmembrane</keyword>
<organism evidence="2 3">
    <name type="scientific">Phytohabitans maris</name>
    <dbReference type="NCBI Taxonomy" id="3071409"/>
    <lineage>
        <taxon>Bacteria</taxon>
        <taxon>Bacillati</taxon>
        <taxon>Actinomycetota</taxon>
        <taxon>Actinomycetes</taxon>
        <taxon>Micromonosporales</taxon>
        <taxon>Micromonosporaceae</taxon>
    </lineage>
</organism>
<feature type="transmembrane region" description="Helical" evidence="1">
    <location>
        <begin position="268"/>
        <end position="285"/>
    </location>
</feature>
<sequence length="326" mass="31991">MNRAGGLALTVASAFSSFPSPYYHRVAEASGSRWTTVGLFVAHSAASVTAIGALTRPRLARYTSARWLLPALLLADAAGGLLLVVAPTPGGAGWLLVGRVVTGAALGVLTAVVTSRLAARRRGPARATAAIFGGVGCGAVLAGTLAAVGLPRPAVFGLGAAALLAAAIAAPREAGTVVSSRPARARIAAAPALLAFSANGVLGLFTSTLPGLVAQRAGGAELVAGLTAGAVMLSAGLARLVLTRMPVAVPAVAGALTFGLGLPSGSAGPLLAGGVLLGLAAGLAYDRALLLVRRSGAGLAPVARAQWWGQVGLILPVVAYPLVVPP</sequence>
<gene>
    <name evidence="2" type="ORF">RB614_36300</name>
</gene>
<proteinExistence type="predicted"/>
<dbReference type="Proteomes" id="UP001230908">
    <property type="component" value="Unassembled WGS sequence"/>
</dbReference>
<feature type="transmembrane region" description="Helical" evidence="1">
    <location>
        <begin position="183"/>
        <end position="205"/>
    </location>
</feature>
<dbReference type="EMBL" id="JAVHUY010000049">
    <property type="protein sequence ID" value="MDQ7909974.1"/>
    <property type="molecule type" value="Genomic_DNA"/>
</dbReference>
<feature type="transmembrane region" description="Helical" evidence="1">
    <location>
        <begin position="127"/>
        <end position="148"/>
    </location>
</feature>
<evidence type="ECO:0000313" key="3">
    <source>
        <dbReference type="Proteomes" id="UP001230908"/>
    </source>
</evidence>
<keyword evidence="3" id="KW-1185">Reference proteome</keyword>
<name>A0ABU0ZSG6_9ACTN</name>
<evidence type="ECO:0008006" key="4">
    <source>
        <dbReference type="Google" id="ProtNLM"/>
    </source>
</evidence>
<evidence type="ECO:0000256" key="1">
    <source>
        <dbReference type="SAM" id="Phobius"/>
    </source>
</evidence>
<feature type="transmembrane region" description="Helical" evidence="1">
    <location>
        <begin position="217"/>
        <end position="238"/>
    </location>
</feature>
<protein>
    <recommendedName>
        <fullName evidence="4">MFS transporter</fullName>
    </recommendedName>
</protein>
<keyword evidence="1" id="KW-0472">Membrane</keyword>
<feature type="transmembrane region" description="Helical" evidence="1">
    <location>
        <begin position="154"/>
        <end position="171"/>
    </location>
</feature>
<accession>A0ABU0ZSG6</accession>
<comment type="caution">
    <text evidence="2">The sequence shown here is derived from an EMBL/GenBank/DDBJ whole genome shotgun (WGS) entry which is preliminary data.</text>
</comment>
<dbReference type="InterPro" id="IPR036259">
    <property type="entry name" value="MFS_trans_sf"/>
</dbReference>
<dbReference type="SUPFAM" id="SSF103473">
    <property type="entry name" value="MFS general substrate transporter"/>
    <property type="match status" value="1"/>
</dbReference>
<feature type="transmembrane region" description="Helical" evidence="1">
    <location>
        <begin position="92"/>
        <end position="115"/>
    </location>
</feature>
<feature type="transmembrane region" description="Helical" evidence="1">
    <location>
        <begin position="245"/>
        <end position="262"/>
    </location>
</feature>
<evidence type="ECO:0000313" key="2">
    <source>
        <dbReference type="EMBL" id="MDQ7909974.1"/>
    </source>
</evidence>
<feature type="transmembrane region" description="Helical" evidence="1">
    <location>
        <begin position="305"/>
        <end position="323"/>
    </location>
</feature>
<reference evidence="2 3" key="1">
    <citation type="submission" date="2023-08" db="EMBL/GenBank/DDBJ databases">
        <title>Phytohabitans sansha sp. nov., isolated from marine sediment.</title>
        <authorList>
            <person name="Zhao Y."/>
            <person name="Yi K."/>
        </authorList>
    </citation>
    <scope>NUCLEOTIDE SEQUENCE [LARGE SCALE GENOMIC DNA]</scope>
    <source>
        <strain evidence="2 3">ZYX-F-186</strain>
    </source>
</reference>